<dbReference type="PANTHER" id="PTHR43685:SF2">
    <property type="entry name" value="GLYCOSYLTRANSFERASE 2-LIKE DOMAIN-CONTAINING PROTEIN"/>
    <property type="match status" value="1"/>
</dbReference>
<protein>
    <recommendedName>
        <fullName evidence="1">Glycosyltransferase 2-like domain-containing protein</fullName>
    </recommendedName>
</protein>
<keyword evidence="3" id="KW-1185">Reference proteome</keyword>
<dbReference type="InterPro" id="IPR050834">
    <property type="entry name" value="Glycosyltransf_2"/>
</dbReference>
<dbReference type="Pfam" id="PF00535">
    <property type="entry name" value="Glycos_transf_2"/>
    <property type="match status" value="1"/>
</dbReference>
<dbReference type="InterPro" id="IPR001173">
    <property type="entry name" value="Glyco_trans_2-like"/>
</dbReference>
<organism evidence="2 3">
    <name type="scientific">Candidatus Thiodictyon syntrophicum</name>
    <dbReference type="NCBI Taxonomy" id="1166950"/>
    <lineage>
        <taxon>Bacteria</taxon>
        <taxon>Pseudomonadati</taxon>
        <taxon>Pseudomonadota</taxon>
        <taxon>Gammaproteobacteria</taxon>
        <taxon>Chromatiales</taxon>
        <taxon>Chromatiaceae</taxon>
        <taxon>Thiodictyon</taxon>
    </lineage>
</organism>
<evidence type="ECO:0000313" key="2">
    <source>
        <dbReference type="EMBL" id="AUB83871.1"/>
    </source>
</evidence>
<sequence>MNTPMEPRSQPNESVVLATLVIYAYNEERFISKAIESAFAQTYSPLEVVLSDDGSADRTYCIMQEMSAAYIGPHKIILNRNERNIGIGSQLNAAVAKSTGELIVLANADDVSLPNRVRVLVERWKASDCRARVITNDLALIGAAGQSLGRIMNTETIFQSLEDGVRRRFGGVAAASLAVRRDVFEAFGPLPDNLLLEDNALYLRATLLGERVHLREPLVNYRVHADNISQAYDLVDFQEWRTRHHRKAIWQKSESVKAYLQMLRDLHSVPADSWPVEDLKRARWAAMEKLLENAMLRDYYLGDDTVTTGHRVATLLRLLRLVFKLAIKRALPVIERRNDYWHYRQVSKK</sequence>
<dbReference type="SUPFAM" id="SSF53448">
    <property type="entry name" value="Nucleotide-diphospho-sugar transferases"/>
    <property type="match status" value="1"/>
</dbReference>
<dbReference type="RefSeq" id="WP_100921546.1">
    <property type="nucleotide sequence ID" value="NZ_CP020370.1"/>
</dbReference>
<name>A0A2K8UFI0_9GAMM</name>
<reference evidence="2 3" key="1">
    <citation type="submission" date="2017-03" db="EMBL/GenBank/DDBJ databases">
        <title>Complete genome sequence of Candidatus 'Thiodictyon syntrophicum' sp. nov. strain Cad16T, a photolithoautotroph purple sulfur bacterium isolated from an alpine meromictic lake.</title>
        <authorList>
            <person name="Luedin S.M."/>
            <person name="Pothier J.F."/>
            <person name="Danza F."/>
            <person name="Storelli N."/>
            <person name="Wittwer M."/>
            <person name="Tonolla M."/>
        </authorList>
    </citation>
    <scope>NUCLEOTIDE SEQUENCE [LARGE SCALE GENOMIC DNA]</scope>
    <source>
        <strain evidence="2 3">Cad16T</strain>
    </source>
</reference>
<dbReference type="OrthoDB" id="9802649at2"/>
<dbReference type="Proteomes" id="UP000232638">
    <property type="component" value="Chromosome"/>
</dbReference>
<evidence type="ECO:0000313" key="3">
    <source>
        <dbReference type="Proteomes" id="UP000232638"/>
    </source>
</evidence>
<evidence type="ECO:0000259" key="1">
    <source>
        <dbReference type="Pfam" id="PF00535"/>
    </source>
</evidence>
<feature type="domain" description="Glycosyltransferase 2-like" evidence="1">
    <location>
        <begin position="20"/>
        <end position="129"/>
    </location>
</feature>
<proteinExistence type="predicted"/>
<dbReference type="KEGG" id="tsy:THSYN_24945"/>
<dbReference type="InterPro" id="IPR029044">
    <property type="entry name" value="Nucleotide-diphossugar_trans"/>
</dbReference>
<accession>A0A2K8UFI0</accession>
<gene>
    <name evidence="2" type="ORF">THSYN_24945</name>
</gene>
<dbReference type="AlphaFoldDB" id="A0A2K8UFI0"/>
<dbReference type="EMBL" id="CP020370">
    <property type="protein sequence ID" value="AUB83871.1"/>
    <property type="molecule type" value="Genomic_DNA"/>
</dbReference>
<dbReference type="Gene3D" id="3.90.550.10">
    <property type="entry name" value="Spore Coat Polysaccharide Biosynthesis Protein SpsA, Chain A"/>
    <property type="match status" value="1"/>
</dbReference>
<dbReference type="PANTHER" id="PTHR43685">
    <property type="entry name" value="GLYCOSYLTRANSFERASE"/>
    <property type="match status" value="1"/>
</dbReference>